<sequence>MASRQDLEQLTQRNNRNLVQFASVFGTQLIDTLRQEVKSQIQAVVKDHPAVDFAAEAQTMVLRMAQENAILRDHVAAQALHIEFSRSRQPSPQPITALSELELMQILDVDPQSWTDDLSSVLRQASRMDTDSKARARWLMKTQHFQTWLGASHSVLLLAAGSLRLEKVSPMSVLASTIAVSLLDLPNTVVLHFFCGLHLDVDAEDHLSGPHGMLRSLIAQLVLALQEPRPNLNVINTFEFLQDCRNRTLPALCEVFRLLVGQTPQGVGVFVLIDGVSWYEQTHWAADLNFIVGLFKELVVPRDGPLFKILLTSPNRTSGLQQLVDPGSEYISLSPGNMDYTPLISHSMMESMYGRF</sequence>
<dbReference type="Proteomes" id="UP001392437">
    <property type="component" value="Unassembled WGS sequence"/>
</dbReference>
<dbReference type="PANTHER" id="PTHR40619:SF3">
    <property type="entry name" value="FUNGAL STAND N-TERMINAL GOODBYE DOMAIN-CONTAINING PROTEIN"/>
    <property type="match status" value="1"/>
</dbReference>
<dbReference type="Pfam" id="PF24883">
    <property type="entry name" value="NPHP3_N"/>
    <property type="match status" value="1"/>
</dbReference>
<evidence type="ECO:0000256" key="1">
    <source>
        <dbReference type="ARBA" id="ARBA00022737"/>
    </source>
</evidence>
<evidence type="ECO:0000313" key="3">
    <source>
        <dbReference type="EMBL" id="KAK8100465.1"/>
    </source>
</evidence>
<proteinExistence type="predicted"/>
<accession>A0AAW0QBA5</accession>
<dbReference type="InterPro" id="IPR056884">
    <property type="entry name" value="NPHP3-like_N"/>
</dbReference>
<dbReference type="AlphaFoldDB" id="A0AAW0QBA5"/>
<evidence type="ECO:0000259" key="2">
    <source>
        <dbReference type="Pfam" id="PF24883"/>
    </source>
</evidence>
<feature type="domain" description="Nephrocystin 3-like N-terminal" evidence="2">
    <location>
        <begin position="137"/>
        <end position="313"/>
    </location>
</feature>
<evidence type="ECO:0000313" key="4">
    <source>
        <dbReference type="Proteomes" id="UP001392437"/>
    </source>
</evidence>
<keyword evidence="4" id="KW-1185">Reference proteome</keyword>
<organism evidence="3 4">
    <name type="scientific">Apiospora kogelbergensis</name>
    <dbReference type="NCBI Taxonomy" id="1337665"/>
    <lineage>
        <taxon>Eukaryota</taxon>
        <taxon>Fungi</taxon>
        <taxon>Dikarya</taxon>
        <taxon>Ascomycota</taxon>
        <taxon>Pezizomycotina</taxon>
        <taxon>Sordariomycetes</taxon>
        <taxon>Xylariomycetidae</taxon>
        <taxon>Amphisphaeriales</taxon>
        <taxon>Apiosporaceae</taxon>
        <taxon>Apiospora</taxon>
    </lineage>
</organism>
<dbReference type="PANTHER" id="PTHR40619">
    <property type="entry name" value="FUNGAL STAND N-TERMINAL GOODBYE DOMAIN-CONTAINING PROTEIN"/>
    <property type="match status" value="1"/>
</dbReference>
<reference evidence="3 4" key="1">
    <citation type="submission" date="2023-01" db="EMBL/GenBank/DDBJ databases">
        <title>Analysis of 21 Apiospora genomes using comparative genomics revels a genus with tremendous synthesis potential of carbohydrate active enzymes and secondary metabolites.</title>
        <authorList>
            <person name="Sorensen T."/>
        </authorList>
    </citation>
    <scope>NUCLEOTIDE SEQUENCE [LARGE SCALE GENOMIC DNA]</scope>
    <source>
        <strain evidence="3 4">CBS 117206</strain>
    </source>
</reference>
<protein>
    <recommendedName>
        <fullName evidence="2">Nephrocystin 3-like N-terminal domain-containing protein</fullName>
    </recommendedName>
</protein>
<gene>
    <name evidence="3" type="ORF">PG999_010839</name>
</gene>
<name>A0AAW0QBA5_9PEZI</name>
<dbReference type="EMBL" id="JAQQWP010000009">
    <property type="protein sequence ID" value="KAK8100465.1"/>
    <property type="molecule type" value="Genomic_DNA"/>
</dbReference>
<keyword evidence="1" id="KW-0677">Repeat</keyword>
<comment type="caution">
    <text evidence="3">The sequence shown here is derived from an EMBL/GenBank/DDBJ whole genome shotgun (WGS) entry which is preliminary data.</text>
</comment>